<reference evidence="1" key="1">
    <citation type="journal article" date="2015" name="Nature">
        <title>Complex archaea that bridge the gap between prokaryotes and eukaryotes.</title>
        <authorList>
            <person name="Spang A."/>
            <person name="Saw J.H."/>
            <person name="Jorgensen S.L."/>
            <person name="Zaremba-Niedzwiedzka K."/>
            <person name="Martijn J."/>
            <person name="Lind A.E."/>
            <person name="van Eijk R."/>
            <person name="Schleper C."/>
            <person name="Guy L."/>
            <person name="Ettema T.J."/>
        </authorList>
    </citation>
    <scope>NUCLEOTIDE SEQUENCE</scope>
</reference>
<evidence type="ECO:0000313" key="1">
    <source>
        <dbReference type="EMBL" id="KKM91184.1"/>
    </source>
</evidence>
<organism evidence="1">
    <name type="scientific">marine sediment metagenome</name>
    <dbReference type="NCBI Taxonomy" id="412755"/>
    <lineage>
        <taxon>unclassified sequences</taxon>
        <taxon>metagenomes</taxon>
        <taxon>ecological metagenomes</taxon>
    </lineage>
</organism>
<dbReference type="AlphaFoldDB" id="A0A0F9L8I2"/>
<proteinExistence type="predicted"/>
<comment type="caution">
    <text evidence="1">The sequence shown here is derived from an EMBL/GenBank/DDBJ whole genome shotgun (WGS) entry which is preliminary data.</text>
</comment>
<protein>
    <submittedName>
        <fullName evidence="1">Uncharacterized protein</fullName>
    </submittedName>
</protein>
<accession>A0A0F9L8I2</accession>
<dbReference type="EMBL" id="LAZR01006569">
    <property type="protein sequence ID" value="KKM91184.1"/>
    <property type="molecule type" value="Genomic_DNA"/>
</dbReference>
<name>A0A0F9L8I2_9ZZZZ</name>
<sequence length="160" mass="17803">MSTTKTHDDVATMEAAIQAYIDAGNPLEVPRSEIAGWIVFHGLYDVPYEDKLKKCGEEVAKALNKASVTNARGNKARRFLSARLDREDENGNVKQKPLWDLTESCSAYFAHTAAEQMRNCIAGDCRSLNNTVVYANANNLNLADDQIQIVFDFTTDVNEQ</sequence>
<gene>
    <name evidence="1" type="ORF">LCGC14_1231010</name>
</gene>